<dbReference type="PANTHER" id="PTHR43236">
    <property type="entry name" value="ANTITOXIN HIGA1"/>
    <property type="match status" value="1"/>
</dbReference>
<dbReference type="RefSeq" id="WP_004448422.1">
    <property type="nucleotide sequence ID" value="NZ_CP091928.1"/>
</dbReference>
<accession>A0AAE9GFY5</accession>
<evidence type="ECO:0000313" key="3">
    <source>
        <dbReference type="Proteomes" id="UP000829829"/>
    </source>
</evidence>
<evidence type="ECO:0000259" key="1">
    <source>
        <dbReference type="Pfam" id="PF06114"/>
    </source>
</evidence>
<gene>
    <name evidence="2" type="ORF">MAL03_03220</name>
</gene>
<sequence>MISEPTFSQASACHLSKPTIFTKAESIAQELNYCVGADLEPVIQGLGGKIHYVSLEEWYNTQDASIRVSGKNNFEIYISNFTGPLRNRFSLAHELGHYFLHSAEGEKKIVAARSGSNLCEWEANWFAAAFLMPEKEFKRVVEKFSHHNMDYVAAHFLVSRKAADVRYNSIFTS</sequence>
<dbReference type="Pfam" id="PF06114">
    <property type="entry name" value="Peptidase_M78"/>
    <property type="match status" value="1"/>
</dbReference>
<dbReference type="Gene3D" id="1.10.10.2910">
    <property type="match status" value="1"/>
</dbReference>
<reference evidence="2" key="1">
    <citation type="submission" date="2022-02" db="EMBL/GenBank/DDBJ databases">
        <title>The genetically variable rfb locus in Leptospira is a mobile cassette and a molecular signature of serovar identity.</title>
        <authorList>
            <person name="Nieves C."/>
            <person name="Vincent A.T."/>
            <person name="Zarantonelli L."/>
            <person name="Picardeau M."/>
            <person name="Veyrier F.J."/>
            <person name="Buschiazzo A."/>
        </authorList>
    </citation>
    <scope>NUCLEOTIDE SEQUENCE</scope>
    <source>
        <strain evidence="2">IP1512017</strain>
    </source>
</reference>
<feature type="domain" description="IrrE N-terminal-like" evidence="1">
    <location>
        <begin position="74"/>
        <end position="166"/>
    </location>
</feature>
<proteinExistence type="predicted"/>
<dbReference type="GeneID" id="23203010"/>
<dbReference type="InterPro" id="IPR052345">
    <property type="entry name" value="Rad_response_metalloprotease"/>
</dbReference>
<name>A0AAE9GFY5_9LEPT</name>
<protein>
    <submittedName>
        <fullName evidence="2">ImmA/IrrE family metallo-endopeptidase</fullName>
    </submittedName>
</protein>
<dbReference type="PANTHER" id="PTHR43236:SF2">
    <property type="entry name" value="BLL0069 PROTEIN"/>
    <property type="match status" value="1"/>
</dbReference>
<dbReference type="AlphaFoldDB" id="A0AAE9GFY5"/>
<dbReference type="InterPro" id="IPR010359">
    <property type="entry name" value="IrrE_HExxH"/>
</dbReference>
<dbReference type="EMBL" id="CP091957">
    <property type="protein sequence ID" value="UOG57207.1"/>
    <property type="molecule type" value="Genomic_DNA"/>
</dbReference>
<dbReference type="Proteomes" id="UP000829829">
    <property type="component" value="Chromosome 1"/>
</dbReference>
<organism evidence="2 3">
    <name type="scientific">Leptospira noguchii</name>
    <dbReference type="NCBI Taxonomy" id="28182"/>
    <lineage>
        <taxon>Bacteria</taxon>
        <taxon>Pseudomonadati</taxon>
        <taxon>Spirochaetota</taxon>
        <taxon>Spirochaetia</taxon>
        <taxon>Leptospirales</taxon>
        <taxon>Leptospiraceae</taxon>
        <taxon>Leptospira</taxon>
    </lineage>
</organism>
<evidence type="ECO:0000313" key="2">
    <source>
        <dbReference type="EMBL" id="UOG57207.1"/>
    </source>
</evidence>